<reference evidence="2" key="1">
    <citation type="submission" date="2012-09" db="EMBL/GenBank/DDBJ databases">
        <title>Metagenomic Characterization of a Microbial Community in Wastewater Detects High Levels of Antibiotic Resistance.</title>
        <authorList>
            <person name="Abrams M."/>
            <person name="Caldwell A."/>
            <person name="Vandaei E."/>
            <person name="Lee W."/>
            <person name="Perrott J."/>
            <person name="Khan S.Y."/>
            <person name="Ta J."/>
            <person name="Romero D."/>
            <person name="Nguyen V."/>
            <person name="Pourmand N."/>
            <person name="Ouverney C.C."/>
        </authorList>
    </citation>
    <scope>NUCLEOTIDE SEQUENCE</scope>
</reference>
<dbReference type="EMBL" id="JX649899">
    <property type="protein sequence ID" value="AGC72364.1"/>
    <property type="molecule type" value="Genomic_DNA"/>
</dbReference>
<evidence type="ECO:0000313" key="2">
    <source>
        <dbReference type="EMBL" id="AGC72364.1"/>
    </source>
</evidence>
<feature type="transmembrane region" description="Helical" evidence="1">
    <location>
        <begin position="171"/>
        <end position="189"/>
    </location>
</feature>
<accession>L7VXM6</accession>
<proteinExistence type="predicted"/>
<evidence type="ECO:0000256" key="1">
    <source>
        <dbReference type="SAM" id="Phobius"/>
    </source>
</evidence>
<feature type="transmembrane region" description="Helical" evidence="1">
    <location>
        <begin position="233"/>
        <end position="253"/>
    </location>
</feature>
<keyword evidence="1" id="KW-0472">Membrane</keyword>
<feature type="transmembrane region" description="Helical" evidence="1">
    <location>
        <begin position="139"/>
        <end position="165"/>
    </location>
</feature>
<feature type="transmembrane region" description="Helical" evidence="1">
    <location>
        <begin position="43"/>
        <end position="62"/>
    </location>
</feature>
<dbReference type="AlphaFoldDB" id="L7VXM6"/>
<feature type="transmembrane region" description="Helical" evidence="1">
    <location>
        <begin position="69"/>
        <end position="87"/>
    </location>
</feature>
<organism evidence="2">
    <name type="scientific">uncultured bacterium A1Q1_fos_2004</name>
    <dbReference type="NCBI Taxonomy" id="1256557"/>
    <lineage>
        <taxon>Bacteria</taxon>
        <taxon>environmental samples</taxon>
    </lineage>
</organism>
<keyword evidence="1" id="KW-0812">Transmembrane</keyword>
<keyword evidence="1" id="KW-1133">Transmembrane helix</keyword>
<name>L7VXM6_9BACT</name>
<sequence>MHRTIRALLVIIGIALVGLSAGFFLQQPWAVQAWPWQDKSLSFAFVAAMQAAIAAAVFWIAVTGELAAIAAGALNLLVMMSGLAIYLGQQAVATGEPIFLFYTMACGLFAVLNLWFLLWARRMPLRDRRPLPGPVRYSYIIFIIALAAVGTALVLQVPHVLPWIVEAPTSVVLGWMFLGDAFYFLYPFLQFGWAGARWHGAAAQLWSFLAYDLVLLGPFLLRFSTIAPEYRTSLIVYTLILLYSGFLAIYYLLIHRSTRFLAR</sequence>
<feature type="transmembrane region" description="Helical" evidence="1">
    <location>
        <begin position="201"/>
        <end position="221"/>
    </location>
</feature>
<protein>
    <submittedName>
        <fullName evidence="2">Uncharacterized protein</fullName>
    </submittedName>
</protein>
<feature type="transmembrane region" description="Helical" evidence="1">
    <location>
        <begin position="99"/>
        <end position="118"/>
    </location>
</feature>